<dbReference type="InterPro" id="IPR014710">
    <property type="entry name" value="RmlC-like_jellyroll"/>
</dbReference>
<name>Q07I20_RHOP5</name>
<keyword evidence="3" id="KW-0560">Oxidoreductase</keyword>
<dbReference type="AlphaFoldDB" id="Q07I20"/>
<dbReference type="Gene3D" id="3.50.50.60">
    <property type="entry name" value="FAD/NAD(P)-binding domain"/>
    <property type="match status" value="2"/>
</dbReference>
<dbReference type="InterPro" id="IPR050097">
    <property type="entry name" value="Ferredoxin-NADP_redctase_2"/>
</dbReference>
<evidence type="ECO:0000256" key="3">
    <source>
        <dbReference type="ARBA" id="ARBA00023002"/>
    </source>
</evidence>
<dbReference type="STRING" id="316055.RPE_4494"/>
<dbReference type="HOGENOM" id="CLU_031864_5_8_5"/>
<dbReference type="PRINTS" id="PR00368">
    <property type="entry name" value="FADPNR"/>
</dbReference>
<evidence type="ECO:0000313" key="6">
    <source>
        <dbReference type="EMBL" id="ABJ08414.1"/>
    </source>
</evidence>
<dbReference type="InterPro" id="IPR036188">
    <property type="entry name" value="FAD/NAD-bd_sf"/>
</dbReference>
<dbReference type="Pfam" id="PF07992">
    <property type="entry name" value="Pyr_redox_2"/>
    <property type="match status" value="1"/>
</dbReference>
<dbReference type="SUPFAM" id="SSF51206">
    <property type="entry name" value="cAMP-binding domain-like"/>
    <property type="match status" value="1"/>
</dbReference>
<dbReference type="OrthoDB" id="9786503at2"/>
<dbReference type="SMART" id="SM00100">
    <property type="entry name" value="cNMP"/>
    <property type="match status" value="1"/>
</dbReference>
<dbReference type="Pfam" id="PF00027">
    <property type="entry name" value="cNMP_binding"/>
    <property type="match status" value="1"/>
</dbReference>
<organism evidence="6">
    <name type="scientific">Rhodopseudomonas palustris (strain BisA53)</name>
    <dbReference type="NCBI Taxonomy" id="316055"/>
    <lineage>
        <taxon>Bacteria</taxon>
        <taxon>Pseudomonadati</taxon>
        <taxon>Pseudomonadota</taxon>
        <taxon>Alphaproteobacteria</taxon>
        <taxon>Hyphomicrobiales</taxon>
        <taxon>Nitrobacteraceae</taxon>
        <taxon>Rhodopseudomonas</taxon>
    </lineage>
</organism>
<evidence type="ECO:0000256" key="1">
    <source>
        <dbReference type="ARBA" id="ARBA00018719"/>
    </source>
</evidence>
<dbReference type="eggNOG" id="COG0492">
    <property type="taxonomic scope" value="Bacteria"/>
</dbReference>
<feature type="domain" description="Cyclic nucleotide-binding" evidence="5">
    <location>
        <begin position="25"/>
        <end position="145"/>
    </location>
</feature>
<dbReference type="PROSITE" id="PS50042">
    <property type="entry name" value="CNMP_BINDING_3"/>
    <property type="match status" value="1"/>
</dbReference>
<evidence type="ECO:0000256" key="2">
    <source>
        <dbReference type="ARBA" id="ARBA00022630"/>
    </source>
</evidence>
<dbReference type="EMBL" id="CP000463">
    <property type="protein sequence ID" value="ABJ08414.1"/>
    <property type="molecule type" value="Genomic_DNA"/>
</dbReference>
<dbReference type="InterPro" id="IPR023753">
    <property type="entry name" value="FAD/NAD-binding_dom"/>
</dbReference>
<evidence type="ECO:0000256" key="4">
    <source>
        <dbReference type="SAM" id="MobiDB-lite"/>
    </source>
</evidence>
<evidence type="ECO:0000259" key="5">
    <source>
        <dbReference type="PROSITE" id="PS50042"/>
    </source>
</evidence>
<sequence length="568" mass="59381">MSSDSADTLAGTAKRSAMHPRHEQTFPHLTDAEIDRMRRFGEVVRFRDGEALFETGKPGPGMFVVLSGQVLITQRDGFGRVTPVAEQGPGQFLAELGQLSGRFALVDGHAEGEVECLLIAPERLRALLVAEAELGERIMRALILRRVNLIQGGAGGPVLVGSPNSGDLVRLQGFLTRNGYPHHLLDPATDKDAADLVARAAPAPSDLPLVVTPDGAILRNPSETAVARAMGMLSGLDNGRLYDVAIVGSGPAGLSTAVYAASEGLSVAVLEARAFGGQAGASARIENYLGFPTGISGLALTARAYNQAQKFGAEIMIPVSVTTLQCDCPDGTFALKLDDGAPVRAKSIVVASGARYRRPEIENLAAFEGRGVWYWASPIEARLCKDQEVVLVGGGNSAGQAAVFLAAHAARVHMVIRGGGLGASMSRYLIERIESTENIELIFNTEVIAVSPGPDGALAHARLRSRLSPDEFTLDVNNVFLFVGADPATGWLDGCGVALDRGGFVVTGAGSDQHRRPPAALETSVPGVFAVGDVRSGSVKRVGGAIGEGAQVVAALHGFLGDAQRPPL</sequence>
<protein>
    <recommendedName>
        <fullName evidence="1">Thioredoxin reductase</fullName>
    </recommendedName>
</protein>
<dbReference type="PRINTS" id="PR00469">
    <property type="entry name" value="PNDRDTASEII"/>
</dbReference>
<reference evidence="6" key="1">
    <citation type="submission" date="2006-09" db="EMBL/GenBank/DDBJ databases">
        <title>Complete sequence of Rhodopseudomonas palustris BisA53.</title>
        <authorList>
            <consortium name="US DOE Joint Genome Institute"/>
            <person name="Copeland A."/>
            <person name="Lucas S."/>
            <person name="Lapidus A."/>
            <person name="Barry K."/>
            <person name="Detter J.C."/>
            <person name="Glavina del Rio T."/>
            <person name="Hammon N."/>
            <person name="Israni S."/>
            <person name="Dalin E."/>
            <person name="Tice H."/>
            <person name="Pitluck S."/>
            <person name="Chain P."/>
            <person name="Malfatti S."/>
            <person name="Shin M."/>
            <person name="Vergez L."/>
            <person name="Schmutz J."/>
            <person name="Larimer F."/>
            <person name="Land M."/>
            <person name="Hauser L."/>
            <person name="Pelletier D.A."/>
            <person name="Kyrpides N."/>
            <person name="Kim E."/>
            <person name="Harwood C.S."/>
            <person name="Oda Y."/>
            <person name="Richardson P."/>
        </authorList>
    </citation>
    <scope>NUCLEOTIDE SEQUENCE [LARGE SCALE GENOMIC DNA]</scope>
    <source>
        <strain evidence="6">BisA53</strain>
    </source>
</reference>
<gene>
    <name evidence="6" type="ordered locus">RPE_4494</name>
</gene>
<dbReference type="GO" id="GO:0016491">
    <property type="term" value="F:oxidoreductase activity"/>
    <property type="evidence" value="ECO:0007669"/>
    <property type="project" value="UniProtKB-KW"/>
</dbReference>
<dbReference type="eggNOG" id="COG2905">
    <property type="taxonomic scope" value="Bacteria"/>
</dbReference>
<dbReference type="PANTHER" id="PTHR48105">
    <property type="entry name" value="THIOREDOXIN REDUCTASE 1-RELATED-RELATED"/>
    <property type="match status" value="1"/>
</dbReference>
<dbReference type="Gene3D" id="2.60.120.10">
    <property type="entry name" value="Jelly Rolls"/>
    <property type="match status" value="1"/>
</dbReference>
<dbReference type="InterPro" id="IPR000595">
    <property type="entry name" value="cNMP-bd_dom"/>
</dbReference>
<dbReference type="InterPro" id="IPR018490">
    <property type="entry name" value="cNMP-bd_dom_sf"/>
</dbReference>
<accession>Q07I20</accession>
<feature type="region of interest" description="Disordered" evidence="4">
    <location>
        <begin position="1"/>
        <end position="24"/>
    </location>
</feature>
<proteinExistence type="predicted"/>
<dbReference type="KEGG" id="rpe:RPE_4494"/>
<keyword evidence="2" id="KW-0285">Flavoprotein</keyword>
<dbReference type="SUPFAM" id="SSF51905">
    <property type="entry name" value="FAD/NAD(P)-binding domain"/>
    <property type="match status" value="1"/>
</dbReference>
<dbReference type="CDD" id="cd00038">
    <property type="entry name" value="CAP_ED"/>
    <property type="match status" value="1"/>
</dbReference>